<name>H2Z304_CIOSA</name>
<dbReference type="ESTHER" id="ciosa-h2z304">
    <property type="family name" value="Ndr_family"/>
</dbReference>
<dbReference type="eggNOG" id="KOG2931">
    <property type="taxonomic scope" value="Eukaryota"/>
</dbReference>
<evidence type="ECO:0000256" key="1">
    <source>
        <dbReference type="ARBA" id="ARBA00005598"/>
    </source>
</evidence>
<proteinExistence type="inferred from homology"/>
<dbReference type="PANTHER" id="PTHR11034">
    <property type="entry name" value="N-MYC DOWNSTREAM REGULATED"/>
    <property type="match status" value="1"/>
</dbReference>
<feature type="compositionally biased region" description="Polar residues" evidence="2">
    <location>
        <begin position="349"/>
        <end position="363"/>
    </location>
</feature>
<reference evidence="4" key="1">
    <citation type="submission" date="2003-08" db="EMBL/GenBank/DDBJ databases">
        <authorList>
            <person name="Birren B."/>
            <person name="Nusbaum C."/>
            <person name="Abebe A."/>
            <person name="Abouelleil A."/>
            <person name="Adekoya E."/>
            <person name="Ait-zahra M."/>
            <person name="Allen N."/>
            <person name="Allen T."/>
            <person name="An P."/>
            <person name="Anderson M."/>
            <person name="Anderson S."/>
            <person name="Arachchi H."/>
            <person name="Armbruster J."/>
            <person name="Bachantsang P."/>
            <person name="Baldwin J."/>
            <person name="Barry A."/>
            <person name="Bayul T."/>
            <person name="Blitshsteyn B."/>
            <person name="Bloom T."/>
            <person name="Blye J."/>
            <person name="Boguslavskiy L."/>
            <person name="Borowsky M."/>
            <person name="Boukhgalter B."/>
            <person name="Brunache A."/>
            <person name="Butler J."/>
            <person name="Calixte N."/>
            <person name="Calvo S."/>
            <person name="Camarata J."/>
            <person name="Campo K."/>
            <person name="Chang J."/>
            <person name="Cheshatsang Y."/>
            <person name="Citroen M."/>
            <person name="Collymore A."/>
            <person name="Considine T."/>
            <person name="Cook A."/>
            <person name="Cooke P."/>
            <person name="Corum B."/>
            <person name="Cuomo C."/>
            <person name="David R."/>
            <person name="Dawoe T."/>
            <person name="Degray S."/>
            <person name="Dodge S."/>
            <person name="Dooley K."/>
            <person name="Dorje P."/>
            <person name="Dorjee K."/>
            <person name="Dorris L."/>
            <person name="Duffey N."/>
            <person name="Dupes A."/>
            <person name="Elkins T."/>
            <person name="Engels R."/>
            <person name="Erickson J."/>
            <person name="Farina A."/>
            <person name="Faro S."/>
            <person name="Ferreira P."/>
            <person name="Fischer H."/>
            <person name="Fitzgerald M."/>
            <person name="Foley K."/>
            <person name="Gage D."/>
            <person name="Galagan J."/>
            <person name="Gearin G."/>
            <person name="Gnerre S."/>
            <person name="Gnirke A."/>
            <person name="Goyette A."/>
            <person name="Graham J."/>
            <person name="Grandbois E."/>
            <person name="Gyaltsen K."/>
            <person name="Hafez N."/>
            <person name="Hagopian D."/>
            <person name="Hagos B."/>
            <person name="Hall J."/>
            <person name="Hatcher B."/>
            <person name="Heller A."/>
            <person name="Higgins H."/>
            <person name="Honan T."/>
            <person name="Horn A."/>
            <person name="Houde N."/>
            <person name="Hughes L."/>
            <person name="Hulme W."/>
            <person name="Husby E."/>
            <person name="Iliev I."/>
            <person name="Jaffe D."/>
            <person name="Jones C."/>
            <person name="Kamal M."/>
            <person name="Kamat A."/>
            <person name="Kamvysselis M."/>
            <person name="Karlsson E."/>
            <person name="Kells C."/>
            <person name="Kieu A."/>
            <person name="Kisner P."/>
            <person name="Kodira C."/>
            <person name="Kulbokas E."/>
            <person name="Labutti K."/>
            <person name="Lama D."/>
            <person name="Landers T."/>
            <person name="Leger J."/>
            <person name="Levine S."/>
            <person name="Lewis D."/>
            <person name="Lewis T."/>
            <person name="Lindblad-toh K."/>
            <person name="Liu X."/>
            <person name="Lokyitsang T."/>
            <person name="Lokyitsang Y."/>
            <person name="Lucien O."/>
            <person name="Lui A."/>
            <person name="Ma L.J."/>
            <person name="Mabbitt R."/>
            <person name="Macdonald J."/>
            <person name="Maclean C."/>
            <person name="Major J."/>
            <person name="Manning J."/>
            <person name="Marabella R."/>
            <person name="Maru K."/>
            <person name="Matthews C."/>
            <person name="Mauceli E."/>
            <person name="Mccarthy M."/>
            <person name="Mcdonough S."/>
            <person name="Mcghee T."/>
            <person name="Meldrim J."/>
            <person name="Meneus L."/>
            <person name="Mesirov J."/>
            <person name="Mihalev A."/>
            <person name="Mihova T."/>
            <person name="Mikkelsen T."/>
            <person name="Mlenga V."/>
            <person name="Moru K."/>
            <person name="Mozes J."/>
            <person name="Mulrain L."/>
            <person name="Munson G."/>
            <person name="Naylor J."/>
            <person name="Newes C."/>
            <person name="Nguyen C."/>
            <person name="Nguyen N."/>
            <person name="Nguyen T."/>
            <person name="Nicol R."/>
            <person name="Nielsen C."/>
            <person name="Nizzari M."/>
            <person name="Norbu C."/>
            <person name="Norbu N."/>
            <person name="O'donnell P."/>
            <person name="Okoawo O."/>
            <person name="O'leary S."/>
            <person name="Omotosho B."/>
            <person name="O'neill K."/>
            <person name="Osman S."/>
            <person name="Parker S."/>
            <person name="Perrin D."/>
            <person name="Phunkhang P."/>
            <person name="Piqani B."/>
            <person name="Purcell S."/>
            <person name="Rachupka T."/>
            <person name="Ramasamy U."/>
            <person name="Rameau R."/>
            <person name="Ray V."/>
            <person name="Raymond C."/>
            <person name="Retta R."/>
            <person name="Richardson S."/>
            <person name="Rise C."/>
            <person name="Rodriguez J."/>
            <person name="Rogers J."/>
            <person name="Rogov P."/>
            <person name="Rutman M."/>
            <person name="Schupbach R."/>
            <person name="Seaman C."/>
            <person name="Settipalli S."/>
            <person name="Sharpe T."/>
            <person name="Sheridan J."/>
            <person name="Sherpa N."/>
            <person name="Shi J."/>
            <person name="Smirnov S."/>
            <person name="Smith C."/>
            <person name="Sougnez C."/>
            <person name="Spencer B."/>
            <person name="Stalker J."/>
            <person name="Stange-thomann N."/>
            <person name="Stavropoulos S."/>
            <person name="Stetson K."/>
            <person name="Stone C."/>
            <person name="Stone S."/>
            <person name="Stubbs M."/>
            <person name="Talamas J."/>
            <person name="Tchuinga P."/>
            <person name="Tenzing P."/>
            <person name="Tesfaye S."/>
            <person name="Theodore J."/>
            <person name="Thoulutsang Y."/>
            <person name="Topham K."/>
            <person name="Towey S."/>
            <person name="Tsamla T."/>
            <person name="Tsomo N."/>
            <person name="Vallee D."/>
            <person name="Vassiliev H."/>
            <person name="Venkataraman V."/>
            <person name="Vinson J."/>
            <person name="Vo A."/>
            <person name="Wade C."/>
            <person name="Wang S."/>
            <person name="Wangchuk T."/>
            <person name="Wangdi T."/>
            <person name="Whittaker C."/>
            <person name="Wilkinson J."/>
            <person name="Wu Y."/>
            <person name="Wyman D."/>
            <person name="Yadav S."/>
            <person name="Yang S."/>
            <person name="Yang X."/>
            <person name="Yeager S."/>
            <person name="Yee E."/>
            <person name="Young G."/>
            <person name="Zainoun J."/>
            <person name="Zembeck L."/>
            <person name="Zimmer A."/>
            <person name="Zody M."/>
            <person name="Lander E."/>
        </authorList>
    </citation>
    <scope>NUCLEOTIDE SEQUENCE [LARGE SCALE GENOMIC DNA]</scope>
</reference>
<feature type="region of interest" description="Disordered" evidence="2">
    <location>
        <begin position="1"/>
        <end position="22"/>
    </location>
</feature>
<organism evidence="3 4">
    <name type="scientific">Ciona savignyi</name>
    <name type="common">Pacific transparent sea squirt</name>
    <dbReference type="NCBI Taxonomy" id="51511"/>
    <lineage>
        <taxon>Eukaryota</taxon>
        <taxon>Metazoa</taxon>
        <taxon>Chordata</taxon>
        <taxon>Tunicata</taxon>
        <taxon>Ascidiacea</taxon>
        <taxon>Phlebobranchia</taxon>
        <taxon>Cionidae</taxon>
        <taxon>Ciona</taxon>
    </lineage>
</organism>
<reference evidence="3" key="2">
    <citation type="submission" date="2025-08" db="UniProtKB">
        <authorList>
            <consortium name="Ensembl"/>
        </authorList>
    </citation>
    <scope>IDENTIFICATION</scope>
</reference>
<evidence type="ECO:0008006" key="5">
    <source>
        <dbReference type="Google" id="ProtNLM"/>
    </source>
</evidence>
<dbReference type="Gene3D" id="3.40.50.1820">
    <property type="entry name" value="alpha/beta hydrolase"/>
    <property type="match status" value="1"/>
</dbReference>
<dbReference type="STRING" id="51511.ENSCSAVP00000011966"/>
<sequence length="386" mass="42990">MDLQEINITPDRPLLQDKHTNESEDNVVECTYSTGGNTYSTKLHVIVQGNRSLSHSIVTFHDVGLNSVSNFGPLMNSDCMDPVTNKYCIYHINAPGQEEHAKTLPSGIVYPTMENLAEMIPKVFSNFGIKSAICMGSGAGANVFLRFAFKNPTMVEGLVAVNPTISPVGNLSWIGEKITNWTTPFSEQIMNYYFTKSELELSNHELLETHRNHFKRFMNEENVISFMKSYERRGDINVLRSHDPQLVDKLTLKCQTLIIVGDHSPFVDEAVEVNSRLNVKKTTFLKMADAGGMILEEQIFNVAEALTYFLQGLGHIPGVMMTRLARSRTISNSSAGSADGDHKRIRTLSGGNSHHSHSPQFTSDADQIIETKREKDNAHLVPNAVC</sequence>
<dbReference type="Ensembl" id="ENSCSAVT00000012105.1">
    <property type="protein sequence ID" value="ENSCSAVP00000011966.1"/>
    <property type="gene ID" value="ENSCSAVG00000007034.1"/>
</dbReference>
<dbReference type="FunCoup" id="H2Z304">
    <property type="interactions" value="37"/>
</dbReference>
<dbReference type="GeneTree" id="ENSGT00950000182872"/>
<dbReference type="InterPro" id="IPR029058">
    <property type="entry name" value="AB_hydrolase_fold"/>
</dbReference>
<accession>H2Z304</accession>
<evidence type="ECO:0000313" key="3">
    <source>
        <dbReference type="Ensembl" id="ENSCSAVP00000011966.1"/>
    </source>
</evidence>
<dbReference type="InParanoid" id="H2Z304"/>
<comment type="similarity">
    <text evidence="1">Belongs to the NDRG family.</text>
</comment>
<dbReference type="HOGENOM" id="CLU_035361_1_0_1"/>
<evidence type="ECO:0000313" key="4">
    <source>
        <dbReference type="Proteomes" id="UP000007875"/>
    </source>
</evidence>
<dbReference type="Proteomes" id="UP000007875">
    <property type="component" value="Unassembled WGS sequence"/>
</dbReference>
<dbReference type="Pfam" id="PF03096">
    <property type="entry name" value="Ndr"/>
    <property type="match status" value="1"/>
</dbReference>
<dbReference type="SUPFAM" id="SSF53474">
    <property type="entry name" value="alpha/beta-Hydrolases"/>
    <property type="match status" value="1"/>
</dbReference>
<feature type="region of interest" description="Disordered" evidence="2">
    <location>
        <begin position="331"/>
        <end position="363"/>
    </location>
</feature>
<dbReference type="InterPro" id="IPR004142">
    <property type="entry name" value="NDRG"/>
</dbReference>
<evidence type="ECO:0000256" key="2">
    <source>
        <dbReference type="SAM" id="MobiDB-lite"/>
    </source>
</evidence>
<reference evidence="3" key="3">
    <citation type="submission" date="2025-09" db="UniProtKB">
        <authorList>
            <consortium name="Ensembl"/>
        </authorList>
    </citation>
    <scope>IDENTIFICATION</scope>
</reference>
<keyword evidence="4" id="KW-1185">Reference proteome</keyword>
<dbReference type="AlphaFoldDB" id="H2Z304"/>
<protein>
    <recommendedName>
        <fullName evidence="5">Protein NDRG3</fullName>
    </recommendedName>
</protein>
<dbReference type="OMA" id="LQGEGYC"/>